<organism evidence="1">
    <name type="scientific">Acidobacterium capsulatum</name>
    <dbReference type="NCBI Taxonomy" id="33075"/>
    <lineage>
        <taxon>Bacteria</taxon>
        <taxon>Pseudomonadati</taxon>
        <taxon>Acidobacteriota</taxon>
        <taxon>Terriglobia</taxon>
        <taxon>Terriglobales</taxon>
        <taxon>Acidobacteriaceae</taxon>
        <taxon>Acidobacterium</taxon>
    </lineage>
</organism>
<name>A0A7V4XUS3_9BACT</name>
<dbReference type="InterPro" id="IPR021398">
    <property type="entry name" value="DUF3037"/>
</dbReference>
<dbReference type="AlphaFoldDB" id="A0A7V4XUS3"/>
<dbReference type="Pfam" id="PF11236">
    <property type="entry name" value="DUF3037"/>
    <property type="match status" value="1"/>
</dbReference>
<dbReference type="EMBL" id="DTKL01000080">
    <property type="protein sequence ID" value="HGY95604.1"/>
    <property type="molecule type" value="Genomic_DNA"/>
</dbReference>
<protein>
    <submittedName>
        <fullName evidence="1">DUF3037 domain-containing protein</fullName>
    </submittedName>
</protein>
<sequence>MTGLRPCEFFLVRYVPDPVKGEFVNIGVLLRDLSGTGPAPAYVRFTRDWARVRCVDPGADIEMLEALEQELIQRVEERREDMPYVLKTLEDSLSNGLQITGAKACLAETIPAELTRLMQLYVEPRRREAVARMSGRQKITRSMRGAFERTGVWNLMSKRIAASPYTHPGDPLRIDCGYRPNGVIRMFHAVSLDGDLDLAKVLAFGMPRLREGVERVENATLELTAIVEPWRELRGEDNAQEDGLAQYRFGVECMEAAEIRVLTTSDLPRLADTARVEMKL</sequence>
<gene>
    <name evidence="1" type="ORF">ENW50_13105</name>
</gene>
<accession>A0A7V4XUS3</accession>
<reference evidence="1" key="1">
    <citation type="journal article" date="2020" name="mSystems">
        <title>Genome- and Community-Level Interaction Insights into Carbon Utilization and Element Cycling Functions of Hydrothermarchaeota in Hydrothermal Sediment.</title>
        <authorList>
            <person name="Zhou Z."/>
            <person name="Liu Y."/>
            <person name="Xu W."/>
            <person name="Pan J."/>
            <person name="Luo Z.H."/>
            <person name="Li M."/>
        </authorList>
    </citation>
    <scope>NUCLEOTIDE SEQUENCE [LARGE SCALE GENOMIC DNA]</scope>
    <source>
        <strain evidence="1">SpSt-855</strain>
    </source>
</reference>
<evidence type="ECO:0000313" key="1">
    <source>
        <dbReference type="EMBL" id="HGY95604.1"/>
    </source>
</evidence>
<proteinExistence type="predicted"/>
<comment type="caution">
    <text evidence="1">The sequence shown here is derived from an EMBL/GenBank/DDBJ whole genome shotgun (WGS) entry which is preliminary data.</text>
</comment>